<dbReference type="InterPro" id="IPR036188">
    <property type="entry name" value="FAD/NAD-bd_sf"/>
</dbReference>
<evidence type="ECO:0000259" key="11">
    <source>
        <dbReference type="PROSITE" id="PS00623"/>
    </source>
</evidence>
<dbReference type="UniPathway" id="UPA00529">
    <property type="reaction ID" value="UER00385"/>
</dbReference>
<dbReference type="InterPro" id="IPR000172">
    <property type="entry name" value="GMC_OxRdtase_N"/>
</dbReference>
<dbReference type="RefSeq" id="WP_093447282.1">
    <property type="nucleotide sequence ID" value="NZ_FNZG01000001.1"/>
</dbReference>
<evidence type="ECO:0000256" key="2">
    <source>
        <dbReference type="ARBA" id="ARBA00010790"/>
    </source>
</evidence>
<dbReference type="Gene3D" id="3.30.560.10">
    <property type="entry name" value="Glucose Oxidase, domain 3"/>
    <property type="match status" value="1"/>
</dbReference>
<accession>A0A1I1MWC9</accession>
<dbReference type="PROSITE" id="PS00623">
    <property type="entry name" value="GMC_OXRED_1"/>
    <property type="match status" value="1"/>
</dbReference>
<evidence type="ECO:0000259" key="12">
    <source>
        <dbReference type="PROSITE" id="PS00624"/>
    </source>
</evidence>
<dbReference type="SUPFAM" id="SSF54373">
    <property type="entry name" value="FAD-linked reductases, C-terminal domain"/>
    <property type="match status" value="1"/>
</dbReference>
<evidence type="ECO:0000256" key="3">
    <source>
        <dbReference type="ARBA" id="ARBA00022630"/>
    </source>
</evidence>
<dbReference type="Gene3D" id="3.50.50.60">
    <property type="entry name" value="FAD/NAD(P)-binding domain"/>
    <property type="match status" value="1"/>
</dbReference>
<comment type="similarity">
    <text evidence="2 8">Belongs to the GMC oxidoreductase family.</text>
</comment>
<dbReference type="PANTHER" id="PTHR11552">
    <property type="entry name" value="GLUCOSE-METHANOL-CHOLINE GMC OXIDOREDUCTASE"/>
    <property type="match status" value="1"/>
</dbReference>
<evidence type="ECO:0000256" key="6">
    <source>
        <dbReference type="NCBIfam" id="TIGR01810"/>
    </source>
</evidence>
<dbReference type="OrthoDB" id="9785276at2"/>
<dbReference type="SUPFAM" id="SSF51905">
    <property type="entry name" value="FAD/NAD(P)-binding domain"/>
    <property type="match status" value="1"/>
</dbReference>
<keyword evidence="14" id="KW-1185">Reference proteome</keyword>
<dbReference type="InterPro" id="IPR011533">
    <property type="entry name" value="BetA"/>
</dbReference>
<evidence type="ECO:0000313" key="13">
    <source>
        <dbReference type="EMBL" id="SFC89465.1"/>
    </source>
</evidence>
<comment type="catalytic activity">
    <reaction evidence="9">
        <text>choline + A = betaine aldehyde + AH2</text>
        <dbReference type="Rhea" id="RHEA:17433"/>
        <dbReference type="ChEBI" id="CHEBI:13193"/>
        <dbReference type="ChEBI" id="CHEBI:15354"/>
        <dbReference type="ChEBI" id="CHEBI:15710"/>
        <dbReference type="ChEBI" id="CHEBI:17499"/>
        <dbReference type="EC" id="1.1.99.1"/>
    </reaction>
</comment>
<dbReference type="EC" id="1.1.99.1" evidence="6 9"/>
<organism evidence="13 14">
    <name type="scientific">Pseudooceanicola nitratireducens</name>
    <dbReference type="NCBI Taxonomy" id="517719"/>
    <lineage>
        <taxon>Bacteria</taxon>
        <taxon>Pseudomonadati</taxon>
        <taxon>Pseudomonadota</taxon>
        <taxon>Alphaproteobacteria</taxon>
        <taxon>Rhodobacterales</taxon>
        <taxon>Paracoccaceae</taxon>
        <taxon>Pseudooceanicola</taxon>
    </lineage>
</organism>
<dbReference type="Pfam" id="PF00732">
    <property type="entry name" value="GMC_oxred_N"/>
    <property type="match status" value="1"/>
</dbReference>
<dbReference type="GO" id="GO:0050660">
    <property type="term" value="F:flavin adenine dinucleotide binding"/>
    <property type="evidence" value="ECO:0007669"/>
    <property type="project" value="InterPro"/>
</dbReference>
<dbReference type="PANTHER" id="PTHR11552:SF147">
    <property type="entry name" value="CHOLINE DEHYDROGENASE, MITOCHONDRIAL"/>
    <property type="match status" value="1"/>
</dbReference>
<dbReference type="STRING" id="517719.SAMN05421762_2625"/>
<gene>
    <name evidence="13" type="ORF">SAMN05421762_2625</name>
</gene>
<feature type="region of interest" description="Disordered" evidence="10">
    <location>
        <begin position="536"/>
        <end position="556"/>
    </location>
</feature>
<keyword evidence="4 7" id="KW-0274">FAD</keyword>
<dbReference type="NCBIfam" id="TIGR01810">
    <property type="entry name" value="betA"/>
    <property type="match status" value="1"/>
</dbReference>
<reference evidence="13 14" key="1">
    <citation type="submission" date="2016-10" db="EMBL/GenBank/DDBJ databases">
        <authorList>
            <person name="de Groot N.N."/>
        </authorList>
    </citation>
    <scope>NUCLEOTIDE SEQUENCE [LARGE SCALE GENOMIC DNA]</scope>
    <source>
        <strain evidence="13 14">DSM 29619</strain>
    </source>
</reference>
<dbReference type="Pfam" id="PF05199">
    <property type="entry name" value="GMC_oxred_C"/>
    <property type="match status" value="1"/>
</dbReference>
<protein>
    <recommendedName>
        <fullName evidence="6 9">Choline dehydrogenase</fullName>
        <ecNumber evidence="6 9">1.1.99.1</ecNumber>
    </recommendedName>
</protein>
<dbReference type="InterPro" id="IPR012132">
    <property type="entry name" value="GMC_OxRdtase"/>
</dbReference>
<dbReference type="GO" id="GO:0008812">
    <property type="term" value="F:choline dehydrogenase activity"/>
    <property type="evidence" value="ECO:0007669"/>
    <property type="project" value="UniProtKB-UniRule"/>
</dbReference>
<evidence type="ECO:0000256" key="7">
    <source>
        <dbReference type="PIRSR" id="PIRSR000137-2"/>
    </source>
</evidence>
<evidence type="ECO:0000313" key="14">
    <source>
        <dbReference type="Proteomes" id="UP000231644"/>
    </source>
</evidence>
<evidence type="ECO:0000256" key="5">
    <source>
        <dbReference type="ARBA" id="ARBA00023002"/>
    </source>
</evidence>
<evidence type="ECO:0000256" key="1">
    <source>
        <dbReference type="ARBA" id="ARBA00001974"/>
    </source>
</evidence>
<keyword evidence="5" id="KW-0560">Oxidoreductase</keyword>
<dbReference type="PIRSF" id="PIRSF000137">
    <property type="entry name" value="Alcohol_oxidase"/>
    <property type="match status" value="1"/>
</dbReference>
<dbReference type="AlphaFoldDB" id="A0A1I1MWC9"/>
<evidence type="ECO:0000256" key="10">
    <source>
        <dbReference type="SAM" id="MobiDB-lite"/>
    </source>
</evidence>
<dbReference type="GO" id="GO:0016020">
    <property type="term" value="C:membrane"/>
    <property type="evidence" value="ECO:0007669"/>
    <property type="project" value="TreeGrafter"/>
</dbReference>
<dbReference type="InterPro" id="IPR007867">
    <property type="entry name" value="GMC_OxRtase_C"/>
</dbReference>
<name>A0A1I1MWC9_9RHOB</name>
<evidence type="ECO:0000256" key="8">
    <source>
        <dbReference type="RuleBase" id="RU003968"/>
    </source>
</evidence>
<feature type="binding site" evidence="7">
    <location>
        <begin position="93"/>
        <end position="96"/>
    </location>
    <ligand>
        <name>FAD</name>
        <dbReference type="ChEBI" id="CHEBI:57692"/>
    </ligand>
</feature>
<feature type="domain" description="Glucose-methanol-choline oxidoreductase N-terminal" evidence="12">
    <location>
        <begin position="258"/>
        <end position="272"/>
    </location>
</feature>
<dbReference type="NCBIfam" id="NF002550">
    <property type="entry name" value="PRK02106.1"/>
    <property type="match status" value="1"/>
</dbReference>
<keyword evidence="3 8" id="KW-0285">Flavoprotein</keyword>
<sequence>MQETPLADYVIVGAGSAGCAIAYRLAEAGKSVVVVEFGGTDAGPFIQMPGALSYPMNMKRYDWGYRSEPEPHLGNRQLATPRGKVLGGSSSINGMVYVRGHARDYDTWAEMGAQGWAYADVLPYFKRMESWDHGGHGGDPDWRGKDGPLHVSRGTRTNPLVKAFVEAGAQAGYETTDDYNGEKQEGFGPFDATIHKGERWSAYKAYLKPAIATGKVTLVRGLARRVVMEDGRATGVEVERKGRTEVLRAGQEVILAASSINSPKLLMLSGIGPAAHLKEHGIPVVADRAGVGQNLQDHLELYIQQAATQPVSLFKYWNLFGKALVGAQWLFTRTGVGASNQFESTAFIRSRAGVEYPDIQFHFLPIAVRYDGQAAAEGHGFQAHVGPMRSKSRGAVTLRSSDPADDPKIVFNYMSHPDDWLDFRTCIRLTREIFAQEAFAPYRGHEIQPGAAVQSDDELDAFIREHAESAYHPCGTCRMGAADDPLAVVDPECRVIGVDGLRVADSSIFPQITNGNLNGPSILTGEKAADHILGRSPLPRENAQPWMHPDWQTAQR</sequence>
<evidence type="ECO:0000256" key="4">
    <source>
        <dbReference type="ARBA" id="ARBA00022827"/>
    </source>
</evidence>
<comment type="cofactor">
    <cofactor evidence="1 7">
        <name>FAD</name>
        <dbReference type="ChEBI" id="CHEBI:57692"/>
    </cofactor>
</comment>
<evidence type="ECO:0000256" key="9">
    <source>
        <dbReference type="RuleBase" id="RU003969"/>
    </source>
</evidence>
<comment type="pathway">
    <text evidence="9">Amine and polyamine biosynthesis; betaine biosynthesis via choline pathway; betaine aldehyde from choline (cytochrome c reductase route): step 1/1.</text>
</comment>
<proteinExistence type="inferred from homology"/>
<dbReference type="EMBL" id="FOLX01000001">
    <property type="protein sequence ID" value="SFC89465.1"/>
    <property type="molecule type" value="Genomic_DNA"/>
</dbReference>
<dbReference type="GO" id="GO:0019285">
    <property type="term" value="P:glycine betaine biosynthetic process from choline"/>
    <property type="evidence" value="ECO:0007669"/>
    <property type="project" value="UniProtKB-UniRule"/>
</dbReference>
<dbReference type="PROSITE" id="PS00624">
    <property type="entry name" value="GMC_OXRED_2"/>
    <property type="match status" value="1"/>
</dbReference>
<feature type="domain" description="Glucose-methanol-choline oxidoreductase N-terminal" evidence="11">
    <location>
        <begin position="83"/>
        <end position="106"/>
    </location>
</feature>
<feature type="binding site" evidence="7">
    <location>
        <position position="85"/>
    </location>
    <ligand>
        <name>FAD</name>
        <dbReference type="ChEBI" id="CHEBI:57692"/>
    </ligand>
</feature>
<dbReference type="Proteomes" id="UP000231644">
    <property type="component" value="Unassembled WGS sequence"/>
</dbReference>